<gene>
    <name evidence="1" type="ORF">B4088_6168</name>
</gene>
<sequence length="129" mass="14998">MEKIQLKTLEPNEDINNILGLIDLITDEYGNYYYPVKLTTGDGKLKKVTLSHAYYEDAFSEIFYSGVLQDEIPKEYRNKHLGFCLKDRLVSVLERLKKDNRKIFTIHELIANGTEVSTMKLTETHPRSK</sequence>
<dbReference type="RefSeq" id="WP_063263433.1">
    <property type="nucleotide sequence ID" value="NZ_LJKE01000127.1"/>
</dbReference>
<protein>
    <submittedName>
        <fullName evidence="1">Uncharacterized protein</fullName>
    </submittedName>
</protein>
<dbReference type="PATRIC" id="fig|1396.535.peg.6864"/>
<proteinExistence type="predicted"/>
<evidence type="ECO:0000313" key="2">
    <source>
        <dbReference type="Proteomes" id="UP000076482"/>
    </source>
</evidence>
<reference evidence="1 2" key="1">
    <citation type="submission" date="2015-09" db="EMBL/GenBank/DDBJ databases">
        <title>Bacillus cereus food isolates.</title>
        <authorList>
            <person name="Boekhorst J."/>
        </authorList>
    </citation>
    <scope>NUCLEOTIDE SEQUENCE [LARGE SCALE GENOMIC DNA]</scope>
    <source>
        <strain evidence="1 2">B4088</strain>
    </source>
</reference>
<name>A0A161TMM3_BACCE</name>
<dbReference type="EMBL" id="LJKE01000127">
    <property type="protein sequence ID" value="KZD51033.1"/>
    <property type="molecule type" value="Genomic_DNA"/>
</dbReference>
<organism evidence="1 2">
    <name type="scientific">Bacillus cereus</name>
    <dbReference type="NCBI Taxonomy" id="1396"/>
    <lineage>
        <taxon>Bacteria</taxon>
        <taxon>Bacillati</taxon>
        <taxon>Bacillota</taxon>
        <taxon>Bacilli</taxon>
        <taxon>Bacillales</taxon>
        <taxon>Bacillaceae</taxon>
        <taxon>Bacillus</taxon>
        <taxon>Bacillus cereus group</taxon>
    </lineage>
</organism>
<dbReference type="AlphaFoldDB" id="A0A161TMM3"/>
<evidence type="ECO:0000313" key="1">
    <source>
        <dbReference type="EMBL" id="KZD51033.1"/>
    </source>
</evidence>
<dbReference type="Proteomes" id="UP000076482">
    <property type="component" value="Unassembled WGS sequence"/>
</dbReference>
<comment type="caution">
    <text evidence="1">The sequence shown here is derived from an EMBL/GenBank/DDBJ whole genome shotgun (WGS) entry which is preliminary data.</text>
</comment>
<accession>A0A161TMM3</accession>